<dbReference type="OrthoDB" id="3030322at2759"/>
<organism evidence="3 4">
    <name type="scientific">Mycena indigotica</name>
    <dbReference type="NCBI Taxonomy" id="2126181"/>
    <lineage>
        <taxon>Eukaryota</taxon>
        <taxon>Fungi</taxon>
        <taxon>Dikarya</taxon>
        <taxon>Basidiomycota</taxon>
        <taxon>Agaricomycotina</taxon>
        <taxon>Agaricomycetes</taxon>
        <taxon>Agaricomycetidae</taxon>
        <taxon>Agaricales</taxon>
        <taxon>Marasmiineae</taxon>
        <taxon>Mycenaceae</taxon>
        <taxon>Mycena</taxon>
    </lineage>
</organism>
<proteinExistence type="predicted"/>
<accession>A0A8H6SDM2</accession>
<dbReference type="Pfam" id="PF00646">
    <property type="entry name" value="F-box"/>
    <property type="match status" value="1"/>
</dbReference>
<gene>
    <name evidence="3" type="ORF">MIND_00911100</name>
</gene>
<comment type="caution">
    <text evidence="3">The sequence shown here is derived from an EMBL/GenBank/DDBJ whole genome shotgun (WGS) entry which is preliminary data.</text>
</comment>
<dbReference type="InterPro" id="IPR032675">
    <property type="entry name" value="LRR_dom_sf"/>
</dbReference>
<keyword evidence="4" id="KW-1185">Reference proteome</keyword>
<dbReference type="GeneID" id="59348264"/>
<sequence length="524" mass="58792">MSSPELPPELWLEVLIHLPADSLRQSSLVSRTFADLSRELRFATFQLHPYVLDDNDYSSLQPTLLPPAEIIDGALARLEFWTSRVVAPHIRRCVVSPWLLSLIDEPGWECAPTETPYTVLEAFLPRLQGLMGLQSLHMEGLYLEWTHLAALPALQTLKVEDVTLPDTLPENLKQTLTVGAFYLSDIHLSNRSCVGAWMRLLNPALLRSLSLICPMPGLDATYPLVTTLFLQWHSFLRMSELLRLLCRFPALLRLHLQTVRFVQDSESQSFDLALPTLSRLAISGPCELLPAFLSDAACPQLTHVEVNNSTVERFLVGMTPQRNFQATIVTSLTLNLSYVLYMREISYTRLSTILDPFPALTVADMCFNCTILDDGPIYANPLPFKFFESLGTSSAALPRALARLAVRWWLPYDGDWTTPDDCDSGSGAGSESESESTSLRPLVQHGATESAMRRVCEALRTPCSALRDVYADAYNLFGYRWQVFSGAGIIREEFISNSDVLWYDSLQLLREKWAAEWGIPSSEA</sequence>
<dbReference type="InterPro" id="IPR001810">
    <property type="entry name" value="F-box_dom"/>
</dbReference>
<dbReference type="CDD" id="cd09917">
    <property type="entry name" value="F-box_SF"/>
    <property type="match status" value="1"/>
</dbReference>
<dbReference type="Proteomes" id="UP000636479">
    <property type="component" value="Unassembled WGS sequence"/>
</dbReference>
<dbReference type="PROSITE" id="PS50181">
    <property type="entry name" value="FBOX"/>
    <property type="match status" value="1"/>
</dbReference>
<dbReference type="AlphaFoldDB" id="A0A8H6SDM2"/>
<dbReference type="EMBL" id="JACAZF010000008">
    <property type="protein sequence ID" value="KAF7296801.1"/>
    <property type="molecule type" value="Genomic_DNA"/>
</dbReference>
<dbReference type="SUPFAM" id="SSF52047">
    <property type="entry name" value="RNI-like"/>
    <property type="match status" value="1"/>
</dbReference>
<dbReference type="SUPFAM" id="SSF81383">
    <property type="entry name" value="F-box domain"/>
    <property type="match status" value="1"/>
</dbReference>
<evidence type="ECO:0000259" key="2">
    <source>
        <dbReference type="PROSITE" id="PS50181"/>
    </source>
</evidence>
<protein>
    <submittedName>
        <fullName evidence="3">L-aminoadipate-semialdehyde dehydrogenase</fullName>
    </submittedName>
</protein>
<dbReference type="RefSeq" id="XP_037217160.1">
    <property type="nucleotide sequence ID" value="XM_037365748.1"/>
</dbReference>
<name>A0A8H6SDM2_9AGAR</name>
<feature type="region of interest" description="Disordered" evidence="1">
    <location>
        <begin position="420"/>
        <end position="442"/>
    </location>
</feature>
<evidence type="ECO:0000313" key="4">
    <source>
        <dbReference type="Proteomes" id="UP000636479"/>
    </source>
</evidence>
<dbReference type="Gene3D" id="3.80.10.10">
    <property type="entry name" value="Ribonuclease Inhibitor"/>
    <property type="match status" value="1"/>
</dbReference>
<evidence type="ECO:0000313" key="3">
    <source>
        <dbReference type="EMBL" id="KAF7296801.1"/>
    </source>
</evidence>
<feature type="compositionally biased region" description="Low complexity" evidence="1">
    <location>
        <begin position="429"/>
        <end position="438"/>
    </location>
</feature>
<dbReference type="InterPro" id="IPR036047">
    <property type="entry name" value="F-box-like_dom_sf"/>
</dbReference>
<evidence type="ECO:0000256" key="1">
    <source>
        <dbReference type="SAM" id="MobiDB-lite"/>
    </source>
</evidence>
<reference evidence="3" key="1">
    <citation type="submission" date="2020-05" db="EMBL/GenBank/DDBJ databases">
        <title>Mycena genomes resolve the evolution of fungal bioluminescence.</title>
        <authorList>
            <person name="Tsai I.J."/>
        </authorList>
    </citation>
    <scope>NUCLEOTIDE SEQUENCE</scope>
    <source>
        <strain evidence="3">171206Taipei</strain>
    </source>
</reference>
<feature type="domain" description="F-box" evidence="2">
    <location>
        <begin position="1"/>
        <end position="48"/>
    </location>
</feature>